<protein>
    <submittedName>
        <fullName evidence="3">Nectin-2</fullName>
    </submittedName>
</protein>
<dbReference type="Gene3D" id="2.60.40.10">
    <property type="entry name" value="Immunoglobulins"/>
    <property type="match status" value="1"/>
</dbReference>
<dbReference type="AlphaFoldDB" id="A0A3N0YPQ0"/>
<organism evidence="3 4">
    <name type="scientific">Anabarilius grahami</name>
    <name type="common">Kanglang fish</name>
    <name type="synonym">Barilius grahami</name>
    <dbReference type="NCBI Taxonomy" id="495550"/>
    <lineage>
        <taxon>Eukaryota</taxon>
        <taxon>Metazoa</taxon>
        <taxon>Chordata</taxon>
        <taxon>Craniata</taxon>
        <taxon>Vertebrata</taxon>
        <taxon>Euteleostomi</taxon>
        <taxon>Actinopterygii</taxon>
        <taxon>Neopterygii</taxon>
        <taxon>Teleostei</taxon>
        <taxon>Ostariophysi</taxon>
        <taxon>Cypriniformes</taxon>
        <taxon>Xenocyprididae</taxon>
        <taxon>Xenocypridinae</taxon>
        <taxon>Xenocypridinae incertae sedis</taxon>
        <taxon>Anabarilius</taxon>
    </lineage>
</organism>
<dbReference type="InterPro" id="IPR013106">
    <property type="entry name" value="Ig_V-set"/>
</dbReference>
<dbReference type="InterPro" id="IPR036179">
    <property type="entry name" value="Ig-like_dom_sf"/>
</dbReference>
<evidence type="ECO:0000256" key="1">
    <source>
        <dbReference type="SAM" id="Phobius"/>
    </source>
</evidence>
<comment type="caution">
    <text evidence="3">The sequence shown here is derived from an EMBL/GenBank/DDBJ whole genome shotgun (WGS) entry which is preliminary data.</text>
</comment>
<evidence type="ECO:0000313" key="3">
    <source>
        <dbReference type="EMBL" id="ROL48192.1"/>
    </source>
</evidence>
<evidence type="ECO:0000259" key="2">
    <source>
        <dbReference type="Pfam" id="PF07686"/>
    </source>
</evidence>
<sequence>MDHGLFLHDTFLKDRVSFSKSSPLIYDASIIIRDVRMSDQGVYSCDYTTFPSGSYKGQTTLKVREGSPPVLSTAEAVGIATAVVLITMITAAVGYLFLINRRTHGRRVGNTSACYTTQRPDDLQQDVTYADVTILKRGKVNRSTLPSGDIEYAAVCFSGRSGSTSLQASTNQLALDVHTPEEETVYAQVKKDRF</sequence>
<proteinExistence type="predicted"/>
<keyword evidence="4" id="KW-1185">Reference proteome</keyword>
<dbReference type="EMBL" id="RJVU01032893">
    <property type="protein sequence ID" value="ROL48192.1"/>
    <property type="molecule type" value="Genomic_DNA"/>
</dbReference>
<dbReference type="Pfam" id="PF07686">
    <property type="entry name" value="V-set"/>
    <property type="match status" value="1"/>
</dbReference>
<keyword evidence="1" id="KW-0472">Membrane</keyword>
<accession>A0A3N0YPQ0</accession>
<keyword evidence="1" id="KW-0812">Transmembrane</keyword>
<dbReference type="InterPro" id="IPR013783">
    <property type="entry name" value="Ig-like_fold"/>
</dbReference>
<feature type="transmembrane region" description="Helical" evidence="1">
    <location>
        <begin position="76"/>
        <end position="98"/>
    </location>
</feature>
<reference evidence="3 4" key="1">
    <citation type="submission" date="2018-10" db="EMBL/GenBank/DDBJ databases">
        <title>Genome assembly for a Yunnan-Guizhou Plateau 3E fish, Anabarilius grahami (Regan), and its evolutionary and genetic applications.</title>
        <authorList>
            <person name="Jiang W."/>
        </authorList>
    </citation>
    <scope>NUCLEOTIDE SEQUENCE [LARGE SCALE GENOMIC DNA]</scope>
    <source>
        <strain evidence="3">AG-KIZ</strain>
        <tissue evidence="3">Muscle</tissue>
    </source>
</reference>
<feature type="domain" description="Immunoglobulin V-set" evidence="2">
    <location>
        <begin position="12"/>
        <end position="63"/>
    </location>
</feature>
<dbReference type="Proteomes" id="UP000281406">
    <property type="component" value="Unassembled WGS sequence"/>
</dbReference>
<gene>
    <name evidence="3" type="ORF">DPX16_6687</name>
</gene>
<name>A0A3N0YPQ0_ANAGA</name>
<dbReference type="SUPFAM" id="SSF48726">
    <property type="entry name" value="Immunoglobulin"/>
    <property type="match status" value="1"/>
</dbReference>
<evidence type="ECO:0000313" key="4">
    <source>
        <dbReference type="Proteomes" id="UP000281406"/>
    </source>
</evidence>
<keyword evidence="1" id="KW-1133">Transmembrane helix</keyword>
<dbReference type="OrthoDB" id="9948163at2759"/>